<dbReference type="InterPro" id="IPR004245">
    <property type="entry name" value="DUF229"/>
</dbReference>
<dbReference type="OrthoDB" id="5782315at2759"/>
<protein>
    <submittedName>
        <fullName evidence="2">Uncharacterized protein</fullName>
    </submittedName>
</protein>
<proteinExistence type="predicted"/>
<dbReference type="InterPro" id="IPR017850">
    <property type="entry name" value="Alkaline_phosphatase_core_sf"/>
</dbReference>
<gene>
    <name evidence="2" type="ORF">L596_022844</name>
</gene>
<keyword evidence="3" id="KW-1185">Reference proteome</keyword>
<dbReference type="PANTHER" id="PTHR10974:SF75">
    <property type="entry name" value="SULFATASE DOMAIN-CONTAINING PROTEIN"/>
    <property type="match status" value="1"/>
</dbReference>
<reference evidence="2 3" key="2">
    <citation type="journal article" date="2019" name="G3 (Bethesda)">
        <title>Hybrid Assembly of the Genome of the Entomopathogenic Nematode Steinernema carpocapsae Identifies the X-Chromosome.</title>
        <authorList>
            <person name="Serra L."/>
            <person name="Macchietto M."/>
            <person name="Macias-Munoz A."/>
            <person name="McGill C.J."/>
            <person name="Rodriguez I.M."/>
            <person name="Rodriguez B."/>
            <person name="Murad R."/>
            <person name="Mortazavi A."/>
        </authorList>
    </citation>
    <scope>NUCLEOTIDE SEQUENCE [LARGE SCALE GENOMIC DNA]</scope>
    <source>
        <strain evidence="2 3">ALL</strain>
    </source>
</reference>
<dbReference type="CDD" id="cd16021">
    <property type="entry name" value="ALP_like"/>
    <property type="match status" value="1"/>
</dbReference>
<sequence>MFRSPVLEDPLHHVMMEPMERWNGTFRSSRLFRPGADGQILLVRPSEFGPVGPCQSQDPGPEFRSHEGLQADDRPITSLEDGELRRTKFLIPKGEDCFYRCVNLKDEYHVEFTDWIRIEVDNRPKCDFVEVSCGRTPEKPSYRYLHTQIYVDRKNDTDTATIRKSPQTFPTTSEMKNESSSEGQKWKEHRHFSQEVEKPGVVLMIVDSVSMSAMARALPSTLKLLQDDFGAVVFRHFNKIELNSAPNGAAFLVGTQIYDIYRSPYSDAIPADVPQKEWCFEQPMDNRSFIAFPFRDAGYKTMMAEDWIHGTFLYPACVGFTKKHVDHYNRAYILRVEGSQDKGGDPKMANIVYKESCREPQNTLLDYLSQFLKAYEDQAKFSISWISQLGHDRMNNVYHADKDFYKFFHDNRERLRNSFIIFMGDHGMRYGDFRDSKFGAVEDNNPGFVMAVPEKLRNSSLMQIVKENSKSLFTPYDLYATLNDIASVLPESNFTDFSPLDLNKRLKGVFHGSSLLRPLPQPRHCGNLRIPFEYCTCEVNYKALPPTDELLPIAEQFLIDELNAEIRSFNASDTCAALTLQPNSSSLEQLDVAPNLFQITTVAKPSGGKFNTLITAHRSENGTLKIERATGSFSRLNSYHGQSDCLKDVRIEPICFCKK</sequence>
<reference evidence="2 3" key="1">
    <citation type="journal article" date="2015" name="Genome Biol.">
        <title>Comparative genomics of Steinernema reveals deeply conserved gene regulatory networks.</title>
        <authorList>
            <person name="Dillman A.R."/>
            <person name="Macchietto M."/>
            <person name="Porter C.F."/>
            <person name="Rogers A."/>
            <person name="Williams B."/>
            <person name="Antoshechkin I."/>
            <person name="Lee M.M."/>
            <person name="Goodwin Z."/>
            <person name="Lu X."/>
            <person name="Lewis E.E."/>
            <person name="Goodrich-Blair H."/>
            <person name="Stock S.P."/>
            <person name="Adams B.J."/>
            <person name="Sternberg P.W."/>
            <person name="Mortazavi A."/>
        </authorList>
    </citation>
    <scope>NUCLEOTIDE SEQUENCE [LARGE SCALE GENOMIC DNA]</scope>
    <source>
        <strain evidence="2 3">ALL</strain>
    </source>
</reference>
<evidence type="ECO:0000313" key="3">
    <source>
        <dbReference type="Proteomes" id="UP000298663"/>
    </source>
</evidence>
<dbReference type="STRING" id="34508.A0A4U5MMY1"/>
<accession>A0A4U5MMY1</accession>
<feature type="compositionally biased region" description="Polar residues" evidence="1">
    <location>
        <begin position="161"/>
        <end position="183"/>
    </location>
</feature>
<organism evidence="2 3">
    <name type="scientific">Steinernema carpocapsae</name>
    <name type="common">Entomopathogenic nematode</name>
    <dbReference type="NCBI Taxonomy" id="34508"/>
    <lineage>
        <taxon>Eukaryota</taxon>
        <taxon>Metazoa</taxon>
        <taxon>Ecdysozoa</taxon>
        <taxon>Nematoda</taxon>
        <taxon>Chromadorea</taxon>
        <taxon>Rhabditida</taxon>
        <taxon>Tylenchina</taxon>
        <taxon>Panagrolaimomorpha</taxon>
        <taxon>Strongyloidoidea</taxon>
        <taxon>Steinernematidae</taxon>
        <taxon>Steinernema</taxon>
    </lineage>
</organism>
<dbReference type="PANTHER" id="PTHR10974">
    <property type="entry name" value="FI08016P-RELATED"/>
    <property type="match status" value="1"/>
</dbReference>
<feature type="region of interest" description="Disordered" evidence="1">
    <location>
        <begin position="161"/>
        <end position="186"/>
    </location>
</feature>
<dbReference type="Pfam" id="PF02995">
    <property type="entry name" value="DUF229"/>
    <property type="match status" value="1"/>
</dbReference>
<dbReference type="GO" id="GO:0005615">
    <property type="term" value="C:extracellular space"/>
    <property type="evidence" value="ECO:0007669"/>
    <property type="project" value="TreeGrafter"/>
</dbReference>
<dbReference type="Proteomes" id="UP000298663">
    <property type="component" value="Unassembled WGS sequence"/>
</dbReference>
<name>A0A4U5MMY1_STECR</name>
<dbReference type="SUPFAM" id="SSF53649">
    <property type="entry name" value="Alkaline phosphatase-like"/>
    <property type="match status" value="1"/>
</dbReference>
<evidence type="ECO:0000256" key="1">
    <source>
        <dbReference type="SAM" id="MobiDB-lite"/>
    </source>
</evidence>
<dbReference type="AlphaFoldDB" id="A0A4U5MMY1"/>
<evidence type="ECO:0000313" key="2">
    <source>
        <dbReference type="EMBL" id="TKR70877.1"/>
    </source>
</evidence>
<dbReference type="EMBL" id="AZBU02000007">
    <property type="protein sequence ID" value="TKR70877.1"/>
    <property type="molecule type" value="Genomic_DNA"/>
</dbReference>
<comment type="caution">
    <text evidence="2">The sequence shown here is derived from an EMBL/GenBank/DDBJ whole genome shotgun (WGS) entry which is preliminary data.</text>
</comment>
<dbReference type="Gene3D" id="3.40.720.10">
    <property type="entry name" value="Alkaline Phosphatase, subunit A"/>
    <property type="match status" value="1"/>
</dbReference>